<feature type="region of interest" description="Disordered" evidence="1">
    <location>
        <begin position="50"/>
        <end position="79"/>
    </location>
</feature>
<feature type="non-terminal residue" evidence="2">
    <location>
        <position position="79"/>
    </location>
</feature>
<evidence type="ECO:0000313" key="3">
    <source>
        <dbReference type="Proteomes" id="UP000335636"/>
    </source>
</evidence>
<feature type="compositionally biased region" description="Polar residues" evidence="1">
    <location>
        <begin position="53"/>
        <end position="63"/>
    </location>
</feature>
<dbReference type="Proteomes" id="UP000335636">
    <property type="component" value="Unassembled WGS sequence"/>
</dbReference>
<reference evidence="2" key="1">
    <citation type="submission" date="2019-04" db="EMBL/GenBank/DDBJ databases">
        <authorList>
            <person name="Alioto T."/>
            <person name="Alioto T."/>
        </authorList>
    </citation>
    <scope>NUCLEOTIDE SEQUENCE [LARGE SCALE GENOMIC DNA]</scope>
</reference>
<dbReference type="EMBL" id="CABDUW010000600">
    <property type="protein sequence ID" value="VTJ72011.1"/>
    <property type="molecule type" value="Genomic_DNA"/>
</dbReference>
<accession>A0A5E4BSP9</accession>
<evidence type="ECO:0000256" key="1">
    <source>
        <dbReference type="SAM" id="MobiDB-lite"/>
    </source>
</evidence>
<evidence type="ECO:0000313" key="2">
    <source>
        <dbReference type="EMBL" id="VTJ72011.1"/>
    </source>
</evidence>
<comment type="caution">
    <text evidence="2">The sequence shown here is derived from an EMBL/GenBank/DDBJ whole genome shotgun (WGS) entry which is preliminary data.</text>
</comment>
<protein>
    <submittedName>
        <fullName evidence="2">Uncharacterized protein</fullName>
    </submittedName>
</protein>
<dbReference type="AlphaFoldDB" id="A0A5E4BSP9"/>
<organism evidence="2 3">
    <name type="scientific">Marmota monax</name>
    <name type="common">Woodchuck</name>
    <dbReference type="NCBI Taxonomy" id="9995"/>
    <lineage>
        <taxon>Eukaryota</taxon>
        <taxon>Metazoa</taxon>
        <taxon>Chordata</taxon>
        <taxon>Craniata</taxon>
        <taxon>Vertebrata</taxon>
        <taxon>Euteleostomi</taxon>
        <taxon>Mammalia</taxon>
        <taxon>Eutheria</taxon>
        <taxon>Euarchontoglires</taxon>
        <taxon>Glires</taxon>
        <taxon>Rodentia</taxon>
        <taxon>Sciuromorpha</taxon>
        <taxon>Sciuridae</taxon>
        <taxon>Xerinae</taxon>
        <taxon>Marmotini</taxon>
        <taxon>Marmota</taxon>
    </lineage>
</organism>
<gene>
    <name evidence="2" type="ORF">MONAX_5E021407</name>
</gene>
<sequence>MALNSGPSPGIGPYYENHGYQPEALYPSQPAVAPNVYAAYPAQYYPSPVPQYTSRVPTHTSTPGIYRQPKPPPGTVCTT</sequence>
<keyword evidence="3" id="KW-1185">Reference proteome</keyword>
<name>A0A5E4BSP9_MARMO</name>
<proteinExistence type="predicted"/>
<feature type="compositionally biased region" description="Pro residues" evidence="1">
    <location>
        <begin position="69"/>
        <end position="79"/>
    </location>
</feature>